<accession>A0A816GQF3</accession>
<reference evidence="1" key="1">
    <citation type="submission" date="2021-02" db="EMBL/GenBank/DDBJ databases">
        <authorList>
            <person name="Nowell W R."/>
        </authorList>
    </citation>
    <scope>NUCLEOTIDE SEQUENCE</scope>
</reference>
<dbReference type="Proteomes" id="UP000663828">
    <property type="component" value="Unassembled WGS sequence"/>
</dbReference>
<sequence length="268" mass="32110">MATNVLPNDKSNSNNHVQCFDLFHLIWLDDDDSGKDENDEYMLRSTLIKFTKYQDVISCRQYIENLSANNRLVLLISNHLSNEIIPTIHKLQQVSLICVYGVTNEQSFEQFSKVKIIVAKLKYFISTIRLNFRMYQQDQRSSLNNMFTISTGNSTLEVKGEFVFFQTLIDCLLKMKPNKRDENELRSYLEKKYENNTKTLKFIRTFYDTYSPDEIFDWYTTQPFVYDIMNTALRQQDIHMMVLWRSFFFDMYHQLRELQLQDQIEVYL</sequence>
<proteinExistence type="predicted"/>
<dbReference type="EMBL" id="CAJNOR010014471">
    <property type="protein sequence ID" value="CAF1678388.1"/>
    <property type="molecule type" value="Genomic_DNA"/>
</dbReference>
<name>A0A816GQF3_ADIRI</name>
<protein>
    <submittedName>
        <fullName evidence="1">Uncharacterized protein</fullName>
    </submittedName>
</protein>
<dbReference type="AlphaFoldDB" id="A0A816GQF3"/>
<keyword evidence="2" id="KW-1185">Reference proteome</keyword>
<organism evidence="1 2">
    <name type="scientific">Adineta ricciae</name>
    <name type="common">Rotifer</name>
    <dbReference type="NCBI Taxonomy" id="249248"/>
    <lineage>
        <taxon>Eukaryota</taxon>
        <taxon>Metazoa</taxon>
        <taxon>Spiralia</taxon>
        <taxon>Gnathifera</taxon>
        <taxon>Rotifera</taxon>
        <taxon>Eurotatoria</taxon>
        <taxon>Bdelloidea</taxon>
        <taxon>Adinetida</taxon>
        <taxon>Adinetidae</taxon>
        <taxon>Adineta</taxon>
    </lineage>
</organism>
<feature type="non-terminal residue" evidence="1">
    <location>
        <position position="1"/>
    </location>
</feature>
<evidence type="ECO:0000313" key="2">
    <source>
        <dbReference type="Proteomes" id="UP000663828"/>
    </source>
</evidence>
<evidence type="ECO:0000313" key="1">
    <source>
        <dbReference type="EMBL" id="CAF1678388.1"/>
    </source>
</evidence>
<gene>
    <name evidence="1" type="ORF">XAT740_LOCUS60055</name>
</gene>
<comment type="caution">
    <text evidence="1">The sequence shown here is derived from an EMBL/GenBank/DDBJ whole genome shotgun (WGS) entry which is preliminary data.</text>
</comment>